<dbReference type="PANTHER" id="PTHR24394:SF48">
    <property type="entry name" value="ZINC FINGER PROTEIN 771"/>
    <property type="match status" value="1"/>
</dbReference>
<comment type="subcellular location">
    <subcellularLocation>
        <location evidence="1">Nucleus</location>
    </subcellularLocation>
</comment>
<keyword evidence="12" id="KW-1185">Reference proteome</keyword>
<dbReference type="InterPro" id="IPR013087">
    <property type="entry name" value="Znf_C2H2_type"/>
</dbReference>
<dbReference type="PROSITE" id="PS00028">
    <property type="entry name" value="ZINC_FINGER_C2H2_1"/>
    <property type="match status" value="3"/>
</dbReference>
<dbReference type="GO" id="GO:0005634">
    <property type="term" value="C:nucleus"/>
    <property type="evidence" value="ECO:0007669"/>
    <property type="project" value="UniProtKB-SubCell"/>
</dbReference>
<evidence type="ECO:0000313" key="12">
    <source>
        <dbReference type="Proteomes" id="UP001381693"/>
    </source>
</evidence>
<keyword evidence="6" id="KW-0805">Transcription regulation</keyword>
<gene>
    <name evidence="11" type="ORF">SK128_024658</name>
</gene>
<evidence type="ECO:0000256" key="8">
    <source>
        <dbReference type="ARBA" id="ARBA00023242"/>
    </source>
</evidence>
<dbReference type="FunFam" id="3.30.160.60:FF:000145">
    <property type="entry name" value="Zinc finger protein 574"/>
    <property type="match status" value="1"/>
</dbReference>
<dbReference type="Gene3D" id="3.30.160.60">
    <property type="entry name" value="Classic Zinc Finger"/>
    <property type="match status" value="3"/>
</dbReference>
<evidence type="ECO:0000259" key="10">
    <source>
        <dbReference type="PROSITE" id="PS50157"/>
    </source>
</evidence>
<accession>A0AAN8X0Z0</accession>
<evidence type="ECO:0000256" key="3">
    <source>
        <dbReference type="ARBA" id="ARBA00022737"/>
    </source>
</evidence>
<evidence type="ECO:0000313" key="11">
    <source>
        <dbReference type="EMBL" id="KAK7072298.1"/>
    </source>
</evidence>
<evidence type="ECO:0000256" key="7">
    <source>
        <dbReference type="ARBA" id="ARBA00023163"/>
    </source>
</evidence>
<dbReference type="Pfam" id="PF00096">
    <property type="entry name" value="zf-C2H2"/>
    <property type="match status" value="3"/>
</dbReference>
<dbReference type="GO" id="GO:0008270">
    <property type="term" value="F:zinc ion binding"/>
    <property type="evidence" value="ECO:0007669"/>
    <property type="project" value="UniProtKB-KW"/>
</dbReference>
<evidence type="ECO:0000256" key="6">
    <source>
        <dbReference type="ARBA" id="ARBA00023015"/>
    </source>
</evidence>
<dbReference type="EMBL" id="JAXCGZ010013558">
    <property type="protein sequence ID" value="KAK7072298.1"/>
    <property type="molecule type" value="Genomic_DNA"/>
</dbReference>
<evidence type="ECO:0000256" key="5">
    <source>
        <dbReference type="ARBA" id="ARBA00022833"/>
    </source>
</evidence>
<dbReference type="InterPro" id="IPR036236">
    <property type="entry name" value="Znf_C2H2_sf"/>
</dbReference>
<evidence type="ECO:0000256" key="9">
    <source>
        <dbReference type="PROSITE-ProRule" id="PRU00042"/>
    </source>
</evidence>
<evidence type="ECO:0000256" key="4">
    <source>
        <dbReference type="ARBA" id="ARBA00022771"/>
    </source>
</evidence>
<name>A0AAN8X0Z0_HALRR</name>
<keyword evidence="8" id="KW-0539">Nucleus</keyword>
<feature type="non-terminal residue" evidence="11">
    <location>
        <position position="1"/>
    </location>
</feature>
<dbReference type="Proteomes" id="UP001381693">
    <property type="component" value="Unassembled WGS sequence"/>
</dbReference>
<dbReference type="AlphaFoldDB" id="A0AAN8X0Z0"/>
<dbReference type="PROSITE" id="PS50157">
    <property type="entry name" value="ZINC_FINGER_C2H2_2"/>
    <property type="match status" value="3"/>
</dbReference>
<protein>
    <recommendedName>
        <fullName evidence="10">C2H2-type domain-containing protein</fullName>
    </recommendedName>
</protein>
<keyword evidence="5" id="KW-0862">Zinc</keyword>
<keyword evidence="7" id="KW-0804">Transcription</keyword>
<organism evidence="11 12">
    <name type="scientific">Halocaridina rubra</name>
    <name type="common">Hawaiian red shrimp</name>
    <dbReference type="NCBI Taxonomy" id="373956"/>
    <lineage>
        <taxon>Eukaryota</taxon>
        <taxon>Metazoa</taxon>
        <taxon>Ecdysozoa</taxon>
        <taxon>Arthropoda</taxon>
        <taxon>Crustacea</taxon>
        <taxon>Multicrustacea</taxon>
        <taxon>Malacostraca</taxon>
        <taxon>Eumalacostraca</taxon>
        <taxon>Eucarida</taxon>
        <taxon>Decapoda</taxon>
        <taxon>Pleocyemata</taxon>
        <taxon>Caridea</taxon>
        <taxon>Atyoidea</taxon>
        <taxon>Atyidae</taxon>
        <taxon>Halocaridina</taxon>
    </lineage>
</organism>
<dbReference type="FunFam" id="3.30.160.60:FF:000912">
    <property type="entry name" value="Zinc finger protein 660"/>
    <property type="match status" value="1"/>
</dbReference>
<dbReference type="GO" id="GO:0000981">
    <property type="term" value="F:DNA-binding transcription factor activity, RNA polymerase II-specific"/>
    <property type="evidence" value="ECO:0007669"/>
    <property type="project" value="TreeGrafter"/>
</dbReference>
<proteinExistence type="predicted"/>
<feature type="non-terminal residue" evidence="11">
    <location>
        <position position="161"/>
    </location>
</feature>
<dbReference type="GO" id="GO:0003677">
    <property type="term" value="F:DNA binding"/>
    <property type="evidence" value="ECO:0007669"/>
    <property type="project" value="UniProtKB-KW"/>
</dbReference>
<evidence type="ECO:0000256" key="1">
    <source>
        <dbReference type="ARBA" id="ARBA00004123"/>
    </source>
</evidence>
<feature type="domain" description="C2H2-type" evidence="10">
    <location>
        <begin position="95"/>
        <end position="122"/>
    </location>
</feature>
<comment type="caution">
    <text evidence="11">The sequence shown here is derived from an EMBL/GenBank/DDBJ whole genome shotgun (WGS) entry which is preliminary data.</text>
</comment>
<dbReference type="PANTHER" id="PTHR24394">
    <property type="entry name" value="ZINC FINGER PROTEIN"/>
    <property type="match status" value="1"/>
</dbReference>
<keyword evidence="2" id="KW-0479">Metal-binding</keyword>
<feature type="domain" description="C2H2-type" evidence="10">
    <location>
        <begin position="123"/>
        <end position="150"/>
    </location>
</feature>
<feature type="domain" description="C2H2-type" evidence="10">
    <location>
        <begin position="68"/>
        <end position="90"/>
    </location>
</feature>
<keyword evidence="3" id="KW-0677">Repeat</keyword>
<dbReference type="SMART" id="SM00355">
    <property type="entry name" value="ZnF_C2H2"/>
    <property type="match status" value="3"/>
</dbReference>
<evidence type="ECO:0000256" key="2">
    <source>
        <dbReference type="ARBA" id="ARBA00022723"/>
    </source>
</evidence>
<dbReference type="SUPFAM" id="SSF57667">
    <property type="entry name" value="beta-beta-alpha zinc fingers"/>
    <property type="match status" value="2"/>
</dbReference>
<keyword evidence="4 9" id="KW-0863">Zinc-finger</keyword>
<reference evidence="11 12" key="1">
    <citation type="submission" date="2023-11" db="EMBL/GenBank/DDBJ databases">
        <title>Halocaridina rubra genome assembly.</title>
        <authorList>
            <person name="Smith C."/>
        </authorList>
    </citation>
    <scope>NUCLEOTIDE SEQUENCE [LARGE SCALE GENOMIC DNA]</scope>
    <source>
        <strain evidence="11">EP-1</strain>
        <tissue evidence="11">Whole</tissue>
    </source>
</reference>
<sequence length="161" mass="18588">MENETDVSCEQKNIDTLTEVKTEEPFTKSEMQVLSKGKKSSVVKCVAEYNINEGRGLETSRLDIIKYFSCKICDRSFANRDSLRSHSFLHIKRVHICDICGRPFSQKGDLRKHLLIHSGEKPFQCDLCLRSFNRKQHLIRHSRIHSGEKPYVCKICGKAFP</sequence>